<evidence type="ECO:0000313" key="8">
    <source>
        <dbReference type="Proteomes" id="UP001501920"/>
    </source>
</evidence>
<feature type="transmembrane region" description="Helical" evidence="6">
    <location>
        <begin position="123"/>
        <end position="151"/>
    </location>
</feature>
<evidence type="ECO:0000256" key="3">
    <source>
        <dbReference type="ARBA" id="ARBA00022692"/>
    </source>
</evidence>
<comment type="similarity">
    <text evidence="2">Belongs to the clarin family.</text>
</comment>
<evidence type="ECO:0000256" key="1">
    <source>
        <dbReference type="ARBA" id="ARBA00004141"/>
    </source>
</evidence>
<evidence type="ECO:0000256" key="4">
    <source>
        <dbReference type="ARBA" id="ARBA00022989"/>
    </source>
</evidence>
<evidence type="ECO:0000256" key="5">
    <source>
        <dbReference type="ARBA" id="ARBA00023136"/>
    </source>
</evidence>
<dbReference type="Ensembl" id="ENSPNAT00000070284.1">
    <property type="protein sequence ID" value="ENSPNAP00000053399.1"/>
    <property type="gene ID" value="ENSPNAG00000012944.2"/>
</dbReference>
<dbReference type="GO" id="GO:0016020">
    <property type="term" value="C:membrane"/>
    <property type="evidence" value="ECO:0007669"/>
    <property type="project" value="UniProtKB-SubCell"/>
</dbReference>
<feature type="transmembrane region" description="Helical" evidence="6">
    <location>
        <begin position="40"/>
        <end position="61"/>
    </location>
</feature>
<accession>A0AAR2JT85</accession>
<dbReference type="Proteomes" id="UP001501920">
    <property type="component" value="Chromosome 13"/>
</dbReference>
<protein>
    <submittedName>
        <fullName evidence="7">Clarin 3</fullName>
    </submittedName>
</protein>
<reference evidence="7" key="3">
    <citation type="submission" date="2025-09" db="UniProtKB">
        <authorList>
            <consortium name="Ensembl"/>
        </authorList>
    </citation>
    <scope>IDENTIFICATION</scope>
</reference>
<dbReference type="AlphaFoldDB" id="A0AAR2JT85"/>
<reference evidence="7 8" key="1">
    <citation type="submission" date="2020-10" db="EMBL/GenBank/DDBJ databases">
        <title>Pygocentrus nattereri (red-bellied piranha) genome, fPygNat1, primary haplotype.</title>
        <authorList>
            <person name="Myers G."/>
            <person name="Meyer A."/>
            <person name="Karagic N."/>
            <person name="Pippel M."/>
            <person name="Winkler S."/>
            <person name="Tracey A."/>
            <person name="Wood J."/>
            <person name="Formenti G."/>
            <person name="Howe K."/>
            <person name="Fedrigo O."/>
            <person name="Jarvis E.D."/>
        </authorList>
    </citation>
    <scope>NUCLEOTIDE SEQUENCE [LARGE SCALE GENOMIC DNA]</scope>
</reference>
<name>A0AAR2JT85_PYGNA</name>
<dbReference type="GeneTree" id="ENSGT00850000132319"/>
<keyword evidence="8" id="KW-1185">Reference proteome</keyword>
<dbReference type="InterPro" id="IPR026748">
    <property type="entry name" value="Clarin"/>
</dbReference>
<evidence type="ECO:0000256" key="2">
    <source>
        <dbReference type="ARBA" id="ARBA00005787"/>
    </source>
</evidence>
<reference evidence="7" key="2">
    <citation type="submission" date="2025-08" db="UniProtKB">
        <authorList>
            <consortium name="Ensembl"/>
        </authorList>
    </citation>
    <scope>IDENTIFICATION</scope>
</reference>
<feature type="transmembrane region" description="Helical" evidence="6">
    <location>
        <begin position="163"/>
        <end position="192"/>
    </location>
</feature>
<keyword evidence="3 6" id="KW-0812">Transmembrane</keyword>
<keyword evidence="4 6" id="KW-1133">Transmembrane helix</keyword>
<keyword evidence="5 6" id="KW-0472">Membrane</keyword>
<organism evidence="7 8">
    <name type="scientific">Pygocentrus nattereri</name>
    <name type="common">Red-bellied piranha</name>
    <dbReference type="NCBI Taxonomy" id="42514"/>
    <lineage>
        <taxon>Eukaryota</taxon>
        <taxon>Metazoa</taxon>
        <taxon>Chordata</taxon>
        <taxon>Craniata</taxon>
        <taxon>Vertebrata</taxon>
        <taxon>Euteleostomi</taxon>
        <taxon>Actinopterygii</taxon>
        <taxon>Neopterygii</taxon>
        <taxon>Teleostei</taxon>
        <taxon>Ostariophysi</taxon>
        <taxon>Characiformes</taxon>
        <taxon>Characoidei</taxon>
        <taxon>Pygocentrus</taxon>
    </lineage>
</organism>
<dbReference type="PANTHER" id="PTHR31548:SF3">
    <property type="entry name" value="CLARIN-3"/>
    <property type="match status" value="1"/>
</dbReference>
<proteinExistence type="inferred from homology"/>
<evidence type="ECO:0000313" key="7">
    <source>
        <dbReference type="Ensembl" id="ENSPNAP00000053399.1"/>
    </source>
</evidence>
<sequence length="261" mass="28387">MSAREDSQWKKSPEHVWTNTRGTQSCILKLGTAMPSTEKIIYFLCSAFFSTGGVAILGYGLSTDWAHTTMSCAPLGSSNFNGSSTIQMGLFNGSEEKVSCPWFSSEEAVKVFVRLEKIGGAAIALQGLVVGLLVLALVGSAGSILITLYNSISNPYETYMGPIGLFVCSGISASFAFLALVLYLINVFVVKIGQRMATLSSDATLQDEDTHLLLGFYLLLPYIGVNLLAILLVYLYQHAAYTQRKEKEKPTEDAPKDIMMF</sequence>
<evidence type="ECO:0000256" key="6">
    <source>
        <dbReference type="SAM" id="Phobius"/>
    </source>
</evidence>
<feature type="transmembrane region" description="Helical" evidence="6">
    <location>
        <begin position="212"/>
        <end position="236"/>
    </location>
</feature>
<comment type="subcellular location">
    <subcellularLocation>
        <location evidence="1">Membrane</location>
        <topology evidence="1">Multi-pass membrane protein</topology>
    </subcellularLocation>
</comment>
<dbReference type="PANTHER" id="PTHR31548">
    <property type="entry name" value="CLARIN"/>
    <property type="match status" value="1"/>
</dbReference>
<dbReference type="GO" id="GO:0007605">
    <property type="term" value="P:sensory perception of sound"/>
    <property type="evidence" value="ECO:0007669"/>
    <property type="project" value="UniProtKB-ARBA"/>
</dbReference>